<dbReference type="PANTHER" id="PTHR43689">
    <property type="entry name" value="HYDROLASE"/>
    <property type="match status" value="1"/>
</dbReference>
<evidence type="ECO:0000313" key="4">
    <source>
        <dbReference type="Proteomes" id="UP000317650"/>
    </source>
</evidence>
<dbReference type="EMBL" id="PYDT01000002">
    <property type="protein sequence ID" value="THU70141.1"/>
    <property type="molecule type" value="Genomic_DNA"/>
</dbReference>
<feature type="domain" description="AB hydrolase-1" evidence="2">
    <location>
        <begin position="153"/>
        <end position="435"/>
    </location>
</feature>
<evidence type="ECO:0000256" key="1">
    <source>
        <dbReference type="SAM" id="Phobius"/>
    </source>
</evidence>
<keyword evidence="1" id="KW-0472">Membrane</keyword>
<organism evidence="3 4">
    <name type="scientific">Musa balbisiana</name>
    <name type="common">Banana</name>
    <dbReference type="NCBI Taxonomy" id="52838"/>
    <lineage>
        <taxon>Eukaryota</taxon>
        <taxon>Viridiplantae</taxon>
        <taxon>Streptophyta</taxon>
        <taxon>Embryophyta</taxon>
        <taxon>Tracheophyta</taxon>
        <taxon>Spermatophyta</taxon>
        <taxon>Magnoliopsida</taxon>
        <taxon>Liliopsida</taxon>
        <taxon>Zingiberales</taxon>
        <taxon>Musaceae</taxon>
        <taxon>Musa</taxon>
    </lineage>
</organism>
<dbReference type="InterPro" id="IPR029058">
    <property type="entry name" value="AB_hydrolase_fold"/>
</dbReference>
<dbReference type="Proteomes" id="UP000317650">
    <property type="component" value="Chromosome 8"/>
</dbReference>
<accession>A0A4S8K5J0</accession>
<name>A0A4S8K5J0_MUSBA</name>
<sequence>MPTSSTFSPGDVVISAVSLLVFALLDLLDFILCYFYRFLDVILEGNPVPCYCQRRGRDERSDGEGGEEVSETLHGRRNLFREMGFPLWKAASDAEEERGELRSPRWSDCSCTSCLSWQERGQNKLHLAVMEPSQDTKQVGRKKESDTDSTESVVFLHGFLSSSSLWVETVFHNLSEVTKQSFRMVAVDLLGFGRSPKPTNCTYTVREHLDMIEASVVRPLELNSYHIVAHSMGCIIALAMAAKHPESVKSLTLVAPVSPHITELNHVFFRVLVMFAVICFDTQPCFDSTEEEASHTALNKLAERRVWPPFLFGCAVMSWYEHIGRTVCFIFCRNHSTWEWMMKLVTGRRALSFLFMDLSKHTHHSAWHTMHNVLCGGAKLVDKHLEALRKAKMPVTVIHGDKDQLVPLECSYNLKSKLPHADLKVMNGRDHSTVILGREKMFTGDLEQIWSSSSNSTQIPHTHI</sequence>
<dbReference type="SUPFAM" id="SSF53474">
    <property type="entry name" value="alpha/beta-Hydrolases"/>
    <property type="match status" value="1"/>
</dbReference>
<dbReference type="AlphaFoldDB" id="A0A4S8K5J0"/>
<comment type="caution">
    <text evidence="3">The sequence shown here is derived from an EMBL/GenBank/DDBJ whole genome shotgun (WGS) entry which is preliminary data.</text>
</comment>
<dbReference type="PANTHER" id="PTHR43689:SF14">
    <property type="entry name" value="LYSOPHOSPHOLIPASE BODYGUARD 4-RELATED"/>
    <property type="match status" value="1"/>
</dbReference>
<keyword evidence="4" id="KW-1185">Reference proteome</keyword>
<evidence type="ECO:0000313" key="3">
    <source>
        <dbReference type="EMBL" id="THU70141.1"/>
    </source>
</evidence>
<reference evidence="3 4" key="1">
    <citation type="journal article" date="2019" name="Nat. Plants">
        <title>Genome sequencing of Musa balbisiana reveals subgenome evolution and function divergence in polyploid bananas.</title>
        <authorList>
            <person name="Yao X."/>
        </authorList>
    </citation>
    <scope>NUCLEOTIDE SEQUENCE [LARGE SCALE GENOMIC DNA]</scope>
    <source>
        <strain evidence="4">cv. DH-PKW</strain>
        <tissue evidence="3">Leaves</tissue>
    </source>
</reference>
<dbReference type="PRINTS" id="PR00111">
    <property type="entry name" value="ABHYDROLASE"/>
</dbReference>
<evidence type="ECO:0000259" key="2">
    <source>
        <dbReference type="Pfam" id="PF00561"/>
    </source>
</evidence>
<dbReference type="InterPro" id="IPR000073">
    <property type="entry name" value="AB_hydrolase_1"/>
</dbReference>
<proteinExistence type="predicted"/>
<dbReference type="STRING" id="52838.A0A4S8K5J0"/>
<dbReference type="Pfam" id="PF00561">
    <property type="entry name" value="Abhydrolase_1"/>
    <property type="match status" value="1"/>
</dbReference>
<dbReference type="Gene3D" id="3.40.50.1820">
    <property type="entry name" value="alpha/beta hydrolase"/>
    <property type="match status" value="1"/>
</dbReference>
<gene>
    <name evidence="3" type="ORF">C4D60_Mb08t21910</name>
</gene>
<keyword evidence="1" id="KW-0812">Transmembrane</keyword>
<keyword evidence="1" id="KW-1133">Transmembrane helix</keyword>
<feature type="transmembrane region" description="Helical" evidence="1">
    <location>
        <begin position="12"/>
        <end position="36"/>
    </location>
</feature>
<protein>
    <recommendedName>
        <fullName evidence="2">AB hydrolase-1 domain-containing protein</fullName>
    </recommendedName>
</protein>